<dbReference type="InterPro" id="IPR028994">
    <property type="entry name" value="Integrin_alpha_N"/>
</dbReference>
<dbReference type="EMBL" id="JWLZ01000217">
    <property type="protein sequence ID" value="KHT58753.1"/>
    <property type="molecule type" value="Genomic_DNA"/>
</dbReference>
<reference evidence="1 2" key="1">
    <citation type="submission" date="2014-12" db="EMBL/GenBank/DDBJ databases">
        <title>Genome sequencing of Photobacterium gaetbulicola AD005a.</title>
        <authorList>
            <person name="Adrian T.G.S."/>
            <person name="Chan K.G."/>
        </authorList>
    </citation>
    <scope>NUCLEOTIDE SEQUENCE [LARGE SCALE GENOMIC DNA]</scope>
    <source>
        <strain evidence="1 2">AD005a</strain>
    </source>
</reference>
<comment type="caution">
    <text evidence="1">The sequence shown here is derived from an EMBL/GenBank/DDBJ whole genome shotgun (WGS) entry which is preliminary data.</text>
</comment>
<protein>
    <submittedName>
        <fullName evidence="1">Membrane protein</fullName>
    </submittedName>
</protein>
<dbReference type="SUPFAM" id="SSF69318">
    <property type="entry name" value="Integrin alpha N-terminal domain"/>
    <property type="match status" value="1"/>
</dbReference>
<dbReference type="PROSITE" id="PS51257">
    <property type="entry name" value="PROKAR_LIPOPROTEIN"/>
    <property type="match status" value="1"/>
</dbReference>
<dbReference type="AlphaFoldDB" id="A0A0B9FQU1"/>
<evidence type="ECO:0000313" key="2">
    <source>
        <dbReference type="Proteomes" id="UP000031278"/>
    </source>
</evidence>
<gene>
    <name evidence="1" type="ORF">RJ45_24885</name>
</gene>
<proteinExistence type="predicted"/>
<evidence type="ECO:0000313" key="1">
    <source>
        <dbReference type="EMBL" id="KHT58753.1"/>
    </source>
</evidence>
<dbReference type="Proteomes" id="UP000031278">
    <property type="component" value="Unassembled WGS sequence"/>
</dbReference>
<accession>A0A0B9FQU1</accession>
<organism evidence="1 2">
    <name type="scientific">Photobacterium gaetbulicola</name>
    <dbReference type="NCBI Taxonomy" id="1295392"/>
    <lineage>
        <taxon>Bacteria</taxon>
        <taxon>Pseudomonadati</taxon>
        <taxon>Pseudomonadota</taxon>
        <taxon>Gammaproteobacteria</taxon>
        <taxon>Vibrionales</taxon>
        <taxon>Vibrionaceae</taxon>
        <taxon>Photobacterium</taxon>
    </lineage>
</organism>
<sequence length="247" mass="27203">MNNHKEPGDVFKLKYRYLGHFGAIFLMGCSPTGNLSSSDFTSLSQPVSTANENTIAKWIDNKILAPEGLSLEQDNIRYLSGSTDLNKDGIAEHFVLIQNSYFCGSGGCSAVIFDNTGNIISQMSIVKPPVLLADSTNNGWRDFMVWSNGAFRLMKYNGSTYPTNPSLEPEVDRDASQHAAMSKVMETELYQQDGYDLEPLNPIAAPSAIWAPANVYGFSFKHYGDPQAIYHAQVDMASGKVEIKSEH</sequence>
<name>A0A0B9FQU1_9GAMM</name>